<feature type="region of interest" description="Disordered" evidence="1">
    <location>
        <begin position="323"/>
        <end position="377"/>
    </location>
</feature>
<keyword evidence="3" id="KW-1185">Reference proteome</keyword>
<feature type="compositionally biased region" description="Low complexity" evidence="1">
    <location>
        <begin position="323"/>
        <end position="351"/>
    </location>
</feature>
<dbReference type="AlphaFoldDB" id="A0A848DNW8"/>
<proteinExistence type="predicted"/>
<feature type="region of interest" description="Disordered" evidence="1">
    <location>
        <begin position="153"/>
        <end position="189"/>
    </location>
</feature>
<dbReference type="EMBL" id="JAAXKZ010000098">
    <property type="protein sequence ID" value="NMH94166.1"/>
    <property type="molecule type" value="Genomic_DNA"/>
</dbReference>
<dbReference type="Proteomes" id="UP000586918">
    <property type="component" value="Unassembled WGS sequence"/>
</dbReference>
<evidence type="ECO:0000256" key="1">
    <source>
        <dbReference type="SAM" id="MobiDB-lite"/>
    </source>
</evidence>
<gene>
    <name evidence="2" type="ORF">HF519_21820</name>
</gene>
<comment type="caution">
    <text evidence="2">The sequence shown here is derived from an EMBL/GenBank/DDBJ whole genome shotgun (WGS) entry which is preliminary data.</text>
</comment>
<evidence type="ECO:0000313" key="2">
    <source>
        <dbReference type="EMBL" id="NMH94166.1"/>
    </source>
</evidence>
<dbReference type="RefSeq" id="WP_169414857.1">
    <property type="nucleotide sequence ID" value="NZ_JAAXKZ010000098.1"/>
</dbReference>
<organism evidence="2 3">
    <name type="scientific">Pseudonocardia bannensis</name>
    <dbReference type="NCBI Taxonomy" id="630973"/>
    <lineage>
        <taxon>Bacteria</taxon>
        <taxon>Bacillati</taxon>
        <taxon>Actinomycetota</taxon>
        <taxon>Actinomycetes</taxon>
        <taxon>Pseudonocardiales</taxon>
        <taxon>Pseudonocardiaceae</taxon>
        <taxon>Pseudonocardia</taxon>
    </lineage>
</organism>
<name>A0A848DNW8_9PSEU</name>
<sequence>MRRELDRCAARALAYGRERARRRVDAARWAPHPGWRQFIETGWRVLVDQAEALRRVEELADAEDWRSDKRHSWLQILRRLVHSMDWTTGLVTGVTAERLGAAGARATRTVSRVLAWAREAGLVVVVEAGASAEFLGSRTNRTPSYALVTNAPLPQAADPSPQLTCPVDQNGDLPESHVSTKPLTGGRRHHPASQCVVDWPVFQVPDSPAERTAATLCLFKRMGLDPRGVSGVPLWRARALLKPWWAAGACVAGVLYALDHHPDRPDHHRGDALRGATDPLRVLGHRLKPWKGRLHQLPAAVVGLRGDHLRLAAEAAAARRTRLGPSPAASLPAAQHSSGAARAAARAAVAAHLRRLRDARAGRPTRARLADQAGENR</sequence>
<reference evidence="2 3" key="1">
    <citation type="submission" date="2020-04" db="EMBL/GenBank/DDBJ databases">
        <authorList>
            <person name="Klaysubun C."/>
            <person name="Duangmal K."/>
            <person name="Lipun K."/>
        </authorList>
    </citation>
    <scope>NUCLEOTIDE SEQUENCE [LARGE SCALE GENOMIC DNA]</scope>
    <source>
        <strain evidence="2 3">DSM 45300</strain>
    </source>
</reference>
<accession>A0A848DNW8</accession>
<evidence type="ECO:0000313" key="3">
    <source>
        <dbReference type="Proteomes" id="UP000586918"/>
    </source>
</evidence>
<protein>
    <submittedName>
        <fullName evidence="2">Uncharacterized protein</fullName>
    </submittedName>
</protein>